<dbReference type="SMART" id="SM00387">
    <property type="entry name" value="HATPase_c"/>
    <property type="match status" value="1"/>
</dbReference>
<comment type="caution">
    <text evidence="12">The sequence shown here is derived from an EMBL/GenBank/DDBJ whole genome shotgun (WGS) entry which is preliminary data.</text>
</comment>
<dbReference type="PANTHER" id="PTHR41523:SF8">
    <property type="entry name" value="ETHYLENE RESPONSE SENSOR PROTEIN"/>
    <property type="match status" value="1"/>
</dbReference>
<dbReference type="SUPFAM" id="SSF52172">
    <property type="entry name" value="CheY-like"/>
    <property type="match status" value="1"/>
</dbReference>
<accession>A0A3S3QY65</accession>
<dbReference type="Gene3D" id="3.30.450.20">
    <property type="entry name" value="PAS domain"/>
    <property type="match status" value="1"/>
</dbReference>
<keyword evidence="9" id="KW-0175">Coiled coil</keyword>
<dbReference type="Gene3D" id="3.40.50.2300">
    <property type="match status" value="1"/>
</dbReference>
<feature type="domain" description="Response regulatory" evidence="11">
    <location>
        <begin position="11"/>
        <end position="127"/>
    </location>
</feature>
<evidence type="ECO:0000259" key="11">
    <source>
        <dbReference type="PROSITE" id="PS50110"/>
    </source>
</evidence>
<evidence type="ECO:0000256" key="1">
    <source>
        <dbReference type="ARBA" id="ARBA00000085"/>
    </source>
</evidence>
<dbReference type="InterPro" id="IPR001789">
    <property type="entry name" value="Sig_transdc_resp-reg_receiver"/>
</dbReference>
<dbReference type="InterPro" id="IPR011495">
    <property type="entry name" value="Sig_transdc_His_kin_sub2_dim/P"/>
</dbReference>
<dbReference type="InterPro" id="IPR036890">
    <property type="entry name" value="HATPase_C_sf"/>
</dbReference>
<gene>
    <name evidence="12" type="ORF">H206_02698</name>
</gene>
<reference evidence="12 13" key="1">
    <citation type="submission" date="2017-01" db="EMBL/GenBank/DDBJ databases">
        <title>The cable genome- insights into the physiology and evolution of filamentous bacteria capable of sulfide oxidation via long distance electron transfer.</title>
        <authorList>
            <person name="Schreiber L."/>
            <person name="Bjerg J.T."/>
            <person name="Boggild A."/>
            <person name="Van De Vossenberg J."/>
            <person name="Meysman F."/>
            <person name="Nielsen L.P."/>
            <person name="Schramm A."/>
            <person name="Kjeldsen K.U."/>
        </authorList>
    </citation>
    <scope>NUCLEOTIDE SEQUENCE [LARGE SCALE GENOMIC DNA]</scope>
    <source>
        <strain evidence="12">MCF</strain>
    </source>
</reference>
<name>A0A3S3QY65_9BACT</name>
<dbReference type="SMART" id="SM00448">
    <property type="entry name" value="REC"/>
    <property type="match status" value="1"/>
</dbReference>
<dbReference type="InterPro" id="IPR005467">
    <property type="entry name" value="His_kinase_dom"/>
</dbReference>
<dbReference type="PANTHER" id="PTHR41523">
    <property type="entry name" value="TWO-COMPONENT SYSTEM SENSOR PROTEIN"/>
    <property type="match status" value="1"/>
</dbReference>
<feature type="coiled-coil region" evidence="9">
    <location>
        <begin position="133"/>
        <end position="167"/>
    </location>
</feature>
<sequence length="363" mass="41109">MTKTENQIQEDILIVDDSPENLKLLAKILTENNFQIRGSNSGRYALKSIEKKIPDLILLDIKMPEMDGYEVCSHLKEHTSAADIPVIFISGLKDSESKIKGFEAGGVDYITKPFQAQEILARVRTHLSMSRMKHHLEEIVQERTAELQEVTEQIKAALNEKEVLLKEIHHRVKNNMAMMSSFLQFQIQQVTDPDALQRFIDTRSRIYTMALVHEKLYHTEDLKNINFKEFIQDLAESLIFSYTTFPHLISLNTDIADVSLNLDRAIPCGLIINELVSNALKHAFPENRKGTITIGFTIDPEGRYVLTVSDDGVGLPEQMDIEQTESIGLKLVPLLSGQLDGEFAREDKLDPSEGGTTFRIVFP</sequence>
<dbReference type="InterPro" id="IPR011006">
    <property type="entry name" value="CheY-like_superfamily"/>
</dbReference>
<evidence type="ECO:0000313" key="13">
    <source>
        <dbReference type="Proteomes" id="UP000287853"/>
    </source>
</evidence>
<keyword evidence="7" id="KW-0067">ATP-binding</keyword>
<dbReference type="Proteomes" id="UP000287853">
    <property type="component" value="Unassembled WGS sequence"/>
</dbReference>
<evidence type="ECO:0000256" key="4">
    <source>
        <dbReference type="ARBA" id="ARBA00022679"/>
    </source>
</evidence>
<dbReference type="Pfam" id="PF02518">
    <property type="entry name" value="HATPase_c"/>
    <property type="match status" value="1"/>
</dbReference>
<dbReference type="AlphaFoldDB" id="A0A3S3QY65"/>
<dbReference type="Pfam" id="PF00072">
    <property type="entry name" value="Response_reg"/>
    <property type="match status" value="1"/>
</dbReference>
<keyword evidence="13" id="KW-1185">Reference proteome</keyword>
<feature type="modified residue" description="4-aspartylphosphate" evidence="8">
    <location>
        <position position="60"/>
    </location>
</feature>
<dbReference type="SUPFAM" id="SSF55874">
    <property type="entry name" value="ATPase domain of HSP90 chaperone/DNA topoisomerase II/histidine kinase"/>
    <property type="match status" value="1"/>
</dbReference>
<evidence type="ECO:0000256" key="2">
    <source>
        <dbReference type="ARBA" id="ARBA00012438"/>
    </source>
</evidence>
<protein>
    <recommendedName>
        <fullName evidence="2">histidine kinase</fullName>
        <ecNumber evidence="2">2.7.13.3</ecNumber>
    </recommendedName>
</protein>
<organism evidence="12 13">
    <name type="scientific">Candidatus Electrothrix aarhusensis</name>
    <dbReference type="NCBI Taxonomy" id="1859131"/>
    <lineage>
        <taxon>Bacteria</taxon>
        <taxon>Pseudomonadati</taxon>
        <taxon>Thermodesulfobacteriota</taxon>
        <taxon>Desulfobulbia</taxon>
        <taxon>Desulfobulbales</taxon>
        <taxon>Desulfobulbaceae</taxon>
        <taxon>Candidatus Electrothrix</taxon>
    </lineage>
</organism>
<keyword evidence="3 8" id="KW-0597">Phosphoprotein</keyword>
<evidence type="ECO:0000256" key="8">
    <source>
        <dbReference type="PROSITE-ProRule" id="PRU00169"/>
    </source>
</evidence>
<dbReference type="GO" id="GO:0005524">
    <property type="term" value="F:ATP binding"/>
    <property type="evidence" value="ECO:0007669"/>
    <property type="project" value="UniProtKB-KW"/>
</dbReference>
<evidence type="ECO:0000313" key="12">
    <source>
        <dbReference type="EMBL" id="RWX45475.1"/>
    </source>
</evidence>
<dbReference type="GO" id="GO:0000160">
    <property type="term" value="P:phosphorelay signal transduction system"/>
    <property type="evidence" value="ECO:0007669"/>
    <property type="project" value="InterPro"/>
</dbReference>
<proteinExistence type="predicted"/>
<evidence type="ECO:0000256" key="7">
    <source>
        <dbReference type="ARBA" id="ARBA00022840"/>
    </source>
</evidence>
<evidence type="ECO:0000256" key="5">
    <source>
        <dbReference type="ARBA" id="ARBA00022741"/>
    </source>
</evidence>
<dbReference type="PROSITE" id="PS50110">
    <property type="entry name" value="RESPONSE_REGULATORY"/>
    <property type="match status" value="1"/>
</dbReference>
<keyword evidence="5" id="KW-0547">Nucleotide-binding</keyword>
<keyword evidence="4" id="KW-0808">Transferase</keyword>
<feature type="domain" description="Histidine kinase" evidence="10">
    <location>
        <begin position="167"/>
        <end position="363"/>
    </location>
</feature>
<evidence type="ECO:0000256" key="3">
    <source>
        <dbReference type="ARBA" id="ARBA00022553"/>
    </source>
</evidence>
<comment type="catalytic activity">
    <reaction evidence="1">
        <text>ATP + protein L-histidine = ADP + protein N-phospho-L-histidine.</text>
        <dbReference type="EC" id="2.7.13.3"/>
    </reaction>
</comment>
<keyword evidence="6 12" id="KW-0418">Kinase</keyword>
<dbReference type="Gene3D" id="3.30.565.10">
    <property type="entry name" value="Histidine kinase-like ATPase, C-terminal domain"/>
    <property type="match status" value="1"/>
</dbReference>
<dbReference type="EC" id="2.7.13.3" evidence="2"/>
<dbReference type="Pfam" id="PF07568">
    <property type="entry name" value="HisKA_2"/>
    <property type="match status" value="1"/>
</dbReference>
<dbReference type="Gene3D" id="6.10.250.690">
    <property type="match status" value="1"/>
</dbReference>
<dbReference type="CDD" id="cd19920">
    <property type="entry name" value="REC_PA4781-like"/>
    <property type="match status" value="1"/>
</dbReference>
<dbReference type="EMBL" id="MTKO01000077">
    <property type="protein sequence ID" value="RWX45475.1"/>
    <property type="molecule type" value="Genomic_DNA"/>
</dbReference>
<evidence type="ECO:0000256" key="9">
    <source>
        <dbReference type="SAM" id="Coils"/>
    </source>
</evidence>
<evidence type="ECO:0000259" key="10">
    <source>
        <dbReference type="PROSITE" id="PS50109"/>
    </source>
</evidence>
<evidence type="ECO:0000256" key="6">
    <source>
        <dbReference type="ARBA" id="ARBA00022777"/>
    </source>
</evidence>
<dbReference type="GO" id="GO:0004673">
    <property type="term" value="F:protein histidine kinase activity"/>
    <property type="evidence" value="ECO:0007669"/>
    <property type="project" value="UniProtKB-EC"/>
</dbReference>
<dbReference type="InterPro" id="IPR003594">
    <property type="entry name" value="HATPase_dom"/>
</dbReference>
<dbReference type="PROSITE" id="PS50109">
    <property type="entry name" value="HIS_KIN"/>
    <property type="match status" value="1"/>
</dbReference>